<keyword evidence="2" id="KW-1185">Reference proteome</keyword>
<evidence type="ECO:0000313" key="2">
    <source>
        <dbReference type="Proteomes" id="UP000078555"/>
    </source>
</evidence>
<protein>
    <submittedName>
        <fullName evidence="1">PIR Superfamily Protein</fullName>
    </submittedName>
</protein>
<dbReference type="Pfam" id="PF05795">
    <property type="entry name" value="Plasmodium_Vir"/>
    <property type="match status" value="2"/>
</dbReference>
<dbReference type="EMBL" id="FLRD01000997">
    <property type="protein sequence ID" value="SBT56071.1"/>
    <property type="molecule type" value="Genomic_DNA"/>
</dbReference>
<reference evidence="2" key="1">
    <citation type="submission" date="2016-05" db="EMBL/GenBank/DDBJ databases">
        <authorList>
            <person name="Naeem Raeece"/>
        </authorList>
    </citation>
    <scope>NUCLEOTIDE SEQUENCE [LARGE SCALE GENOMIC DNA]</scope>
</reference>
<sequence>MASLGVTEGAEMPYLPSFSNYNDLNNPYYRSYGNDKKCEKLQDKLIEYKGIEDICLSLSGIFKKNDKFQSNILFADDFCSLVNYWLYDRVFNEVVHKTGQKKVDEVMLIISNYFRDFAKPNKCSIQFELCFQDNFKKAKSLFDFATNYPAIQNYLEKPDYVCTQAFNKYITDNINLYQKIEGECENKTKKIFCKLLTSIYSKYGKDKILQLKCDHVQSTSKLLAPEHTEGDSYQSFSLSGSSDPTSGSNTAVASILPLLGISFTFLLYKFTSIGTWINPKIGSIKRVIKNVYEDNDKSINNSENIEIDFEDRDVNMQYHSWGNY</sequence>
<name>A0A1A9AIT5_PLAOA</name>
<accession>A0A1A9AIT5</accession>
<dbReference type="Proteomes" id="UP000078555">
    <property type="component" value="Unassembled WGS sequence"/>
</dbReference>
<dbReference type="InterPro" id="IPR008780">
    <property type="entry name" value="Plasmodium_Vir"/>
</dbReference>
<gene>
    <name evidence="1" type="ORF">POVWA1_074190</name>
</gene>
<dbReference type="AlphaFoldDB" id="A0A1A9AIT5"/>
<proteinExistence type="predicted"/>
<evidence type="ECO:0000313" key="1">
    <source>
        <dbReference type="EMBL" id="SBT56071.1"/>
    </source>
</evidence>
<organism evidence="1 2">
    <name type="scientific">Plasmodium ovale wallikeri</name>
    <dbReference type="NCBI Taxonomy" id="864142"/>
    <lineage>
        <taxon>Eukaryota</taxon>
        <taxon>Sar</taxon>
        <taxon>Alveolata</taxon>
        <taxon>Apicomplexa</taxon>
        <taxon>Aconoidasida</taxon>
        <taxon>Haemosporida</taxon>
        <taxon>Plasmodiidae</taxon>
        <taxon>Plasmodium</taxon>
        <taxon>Plasmodium (Plasmodium)</taxon>
    </lineage>
</organism>